<dbReference type="EMBL" id="HBED01050176">
    <property type="protein sequence ID" value="CAD8326929.1"/>
    <property type="molecule type" value="Transcribed_RNA"/>
</dbReference>
<reference evidence="2" key="1">
    <citation type="submission" date="2021-01" db="EMBL/GenBank/DDBJ databases">
        <authorList>
            <person name="Corre E."/>
            <person name="Pelletier E."/>
            <person name="Niang G."/>
            <person name="Scheremetjew M."/>
            <person name="Finn R."/>
            <person name="Kale V."/>
            <person name="Holt S."/>
            <person name="Cochrane G."/>
            <person name="Meng A."/>
            <person name="Brown T."/>
            <person name="Cohen L."/>
        </authorList>
    </citation>
    <scope>NUCLEOTIDE SEQUENCE</scope>
    <source>
        <strain evidence="2">CCMP147</strain>
    </source>
</reference>
<protein>
    <submittedName>
        <fullName evidence="2">Uncharacterized protein</fullName>
    </submittedName>
</protein>
<keyword evidence="1" id="KW-1133">Transmembrane helix</keyword>
<evidence type="ECO:0000313" key="2">
    <source>
        <dbReference type="EMBL" id="CAD8326929.1"/>
    </source>
</evidence>
<gene>
    <name evidence="2" type="ORF">TDUB1175_LOCUS25349</name>
</gene>
<keyword evidence="1" id="KW-0812">Transmembrane</keyword>
<accession>A0A7R9ZIA4</accession>
<proteinExistence type="predicted"/>
<feature type="transmembrane region" description="Helical" evidence="1">
    <location>
        <begin position="21"/>
        <end position="41"/>
    </location>
</feature>
<sequence>MVIYPESLLSLGRRRRCRRPFQMTISASVALAFFWPLVGAWKGHLALHDGNYWLSHLLRIATLTNLHPLVRFERHTRRDVKTPDTSASPNEKFLLNPLGTNLHHVHNCCRKASLSRDIIELWISVP</sequence>
<evidence type="ECO:0000256" key="1">
    <source>
        <dbReference type="SAM" id="Phobius"/>
    </source>
</evidence>
<name>A0A7R9ZIA4_9STRA</name>
<dbReference type="AlphaFoldDB" id="A0A7R9ZIA4"/>
<organism evidence="2">
    <name type="scientific">Pseudictyota dubia</name>
    <dbReference type="NCBI Taxonomy" id="2749911"/>
    <lineage>
        <taxon>Eukaryota</taxon>
        <taxon>Sar</taxon>
        <taxon>Stramenopiles</taxon>
        <taxon>Ochrophyta</taxon>
        <taxon>Bacillariophyta</taxon>
        <taxon>Mediophyceae</taxon>
        <taxon>Biddulphiophycidae</taxon>
        <taxon>Eupodiscales</taxon>
        <taxon>Odontellaceae</taxon>
        <taxon>Pseudictyota</taxon>
    </lineage>
</organism>
<keyword evidence="1" id="KW-0472">Membrane</keyword>